<proteinExistence type="predicted"/>
<dbReference type="RefSeq" id="WP_170149183.1">
    <property type="nucleotide sequence ID" value="NZ_QGTX01000001.1"/>
</dbReference>
<sequence>MQDADLFRAMLEYRLCMAPLAELLARPGVRERVAAAAPAPEPRVPGPDRARLLELLG</sequence>
<protein>
    <submittedName>
        <fullName evidence="1">Uncharacterized protein</fullName>
    </submittedName>
</protein>
<name>A0A317QKA3_9ACTN</name>
<evidence type="ECO:0000313" key="1">
    <source>
        <dbReference type="EMBL" id="PWW23393.1"/>
    </source>
</evidence>
<accession>A0A317QKA3</accession>
<dbReference type="Proteomes" id="UP000246661">
    <property type="component" value="Unassembled WGS sequence"/>
</dbReference>
<organism evidence="1 2">
    <name type="scientific">Geodermatophilus normandii</name>
    <dbReference type="NCBI Taxonomy" id="1137989"/>
    <lineage>
        <taxon>Bacteria</taxon>
        <taxon>Bacillati</taxon>
        <taxon>Actinomycetota</taxon>
        <taxon>Actinomycetes</taxon>
        <taxon>Geodermatophilales</taxon>
        <taxon>Geodermatophilaceae</taxon>
        <taxon>Geodermatophilus</taxon>
    </lineage>
</organism>
<reference evidence="2" key="1">
    <citation type="submission" date="2018-05" db="EMBL/GenBank/DDBJ databases">
        <authorList>
            <person name="Klenk H.-P."/>
            <person name="Huntemann M."/>
            <person name="Clum A."/>
            <person name="Pillay M."/>
            <person name="Palaniappan K."/>
            <person name="Varghese N."/>
            <person name="Mikhailova N."/>
            <person name="Stamatis D."/>
            <person name="Reddy T."/>
            <person name="Daum C."/>
            <person name="Shapiro N."/>
            <person name="Ivanova N."/>
            <person name="Kyrpides N."/>
            <person name="Woyke T."/>
        </authorList>
    </citation>
    <scope>NUCLEOTIDE SEQUENCE [LARGE SCALE GENOMIC DNA]</scope>
    <source>
        <strain evidence="2">DSM 45417</strain>
    </source>
</reference>
<gene>
    <name evidence="1" type="ORF">JD79_02567</name>
</gene>
<comment type="caution">
    <text evidence="1">The sequence shown here is derived from an EMBL/GenBank/DDBJ whole genome shotgun (WGS) entry which is preliminary data.</text>
</comment>
<evidence type="ECO:0000313" key="2">
    <source>
        <dbReference type="Proteomes" id="UP000246661"/>
    </source>
</evidence>
<keyword evidence="2" id="KW-1185">Reference proteome</keyword>
<dbReference type="EMBL" id="QGTX01000001">
    <property type="protein sequence ID" value="PWW23393.1"/>
    <property type="molecule type" value="Genomic_DNA"/>
</dbReference>
<dbReference type="AlphaFoldDB" id="A0A317QKA3"/>